<evidence type="ECO:0000313" key="1">
    <source>
        <dbReference type="EMBL" id="WNM61085.1"/>
    </source>
</evidence>
<dbReference type="KEGG" id="nneo:PQG83_15160"/>
<keyword evidence="2" id="KW-1185">Reference proteome</keyword>
<gene>
    <name evidence="1" type="ORF">PQG83_15160</name>
</gene>
<organism evidence="1 2">
    <name type="scientific">Candidatus Nitrospira neomarina</name>
    <dbReference type="NCBI Taxonomy" id="3020899"/>
    <lineage>
        <taxon>Bacteria</taxon>
        <taxon>Pseudomonadati</taxon>
        <taxon>Nitrospirota</taxon>
        <taxon>Nitrospiria</taxon>
        <taxon>Nitrospirales</taxon>
        <taxon>Nitrospiraceae</taxon>
        <taxon>Nitrospira</taxon>
    </lineage>
</organism>
<dbReference type="EMBL" id="CP116968">
    <property type="protein sequence ID" value="WNM61085.1"/>
    <property type="molecule type" value="Genomic_DNA"/>
</dbReference>
<dbReference type="RefSeq" id="WP_312742738.1">
    <property type="nucleotide sequence ID" value="NZ_CP116968.1"/>
</dbReference>
<name>A0AA96GJ08_9BACT</name>
<proteinExistence type="predicted"/>
<dbReference type="Proteomes" id="UP001302494">
    <property type="component" value="Chromosome"/>
</dbReference>
<accession>A0AA96GJ08</accession>
<dbReference type="AlphaFoldDB" id="A0AA96GJ08"/>
<reference evidence="1 2" key="1">
    <citation type="submission" date="2023-01" db="EMBL/GenBank/DDBJ databases">
        <title>Cultivation and genomic characterization of new, ubiquitous marine nitrite-oxidizing bacteria from the Nitrospirales.</title>
        <authorList>
            <person name="Mueller A.J."/>
            <person name="Daebeler A."/>
            <person name="Herbold C.W."/>
            <person name="Kirkegaard R.H."/>
            <person name="Daims H."/>
        </authorList>
    </citation>
    <scope>NUCLEOTIDE SEQUENCE [LARGE SCALE GENOMIC DNA]</scope>
    <source>
        <strain evidence="1 2">DK</strain>
    </source>
</reference>
<evidence type="ECO:0000313" key="2">
    <source>
        <dbReference type="Proteomes" id="UP001302494"/>
    </source>
</evidence>
<sequence>MMANLSKRLKGNVEGNCLSIPPGSIVILADDWQGPRLWRPVSVRQYVTNRDLKKKNFSPIKR</sequence>
<protein>
    <submittedName>
        <fullName evidence="1">Uncharacterized protein</fullName>
    </submittedName>
</protein>